<comment type="caution">
    <text evidence="2">The sequence shown here is derived from an EMBL/GenBank/DDBJ whole genome shotgun (WGS) entry which is preliminary data.</text>
</comment>
<keyword evidence="3" id="KW-1185">Reference proteome</keyword>
<evidence type="ECO:0008006" key="4">
    <source>
        <dbReference type="Google" id="ProtNLM"/>
    </source>
</evidence>
<accession>A0ABN1V8M8</accession>
<feature type="compositionally biased region" description="Low complexity" evidence="1">
    <location>
        <begin position="133"/>
        <end position="147"/>
    </location>
</feature>
<proteinExistence type="predicted"/>
<sequence>MTDIVVVLRAEDAVLDFLSVLTDAHACETRVILGDRAEILVLPAGAGADERLALLGRHVGPAANGAASPGPEVLAGLLRACGAGPGRSPGAADGPRVWTHSPADNRPGRRRLGRDTSVARAALGGTAPGGVPGDTSAPTAPTAPGPRGVRHAVGYSPYLQFLSDLDRPLDAARVAAKLDFVNRWCGPLLTEPEAEFALGTARVPATERFFDASADERDRLFALLASLDDGAAAVEDPWEFATSPYERGRLDATAAWIGEHLGPADGPLVEVGACEGALTGRLAAAGFTVRATEPNAVFRPRLATALAGTASVTVDDADLARLAKEDAPPRAAAHLLIEMLYYDQDLALLDSLPTGLLFVSLEPEALDLRLLPWLERSATWRVAEQRVLVPPRVETVCAGRAYLSKRGSVGVLLRRAPD</sequence>
<evidence type="ECO:0000313" key="3">
    <source>
        <dbReference type="Proteomes" id="UP001501371"/>
    </source>
</evidence>
<evidence type="ECO:0000313" key="2">
    <source>
        <dbReference type="EMBL" id="GAA1199966.1"/>
    </source>
</evidence>
<dbReference type="Proteomes" id="UP001501371">
    <property type="component" value="Unassembled WGS sequence"/>
</dbReference>
<reference evidence="2 3" key="1">
    <citation type="journal article" date="2019" name="Int. J. Syst. Evol. Microbiol.">
        <title>The Global Catalogue of Microorganisms (GCM) 10K type strain sequencing project: providing services to taxonomists for standard genome sequencing and annotation.</title>
        <authorList>
            <consortium name="The Broad Institute Genomics Platform"/>
            <consortium name="The Broad Institute Genome Sequencing Center for Infectious Disease"/>
            <person name="Wu L."/>
            <person name="Ma J."/>
        </authorList>
    </citation>
    <scope>NUCLEOTIDE SEQUENCE [LARGE SCALE GENOMIC DNA]</scope>
    <source>
        <strain evidence="2 3">JCM 12696</strain>
    </source>
</reference>
<feature type="region of interest" description="Disordered" evidence="1">
    <location>
        <begin position="85"/>
        <end position="147"/>
    </location>
</feature>
<dbReference type="SUPFAM" id="SSF53335">
    <property type="entry name" value="S-adenosyl-L-methionine-dependent methyltransferases"/>
    <property type="match status" value="1"/>
</dbReference>
<dbReference type="RefSeq" id="WP_344284941.1">
    <property type="nucleotide sequence ID" value="NZ_BAAAKV010000105.1"/>
</dbReference>
<dbReference type="Gene3D" id="3.40.50.150">
    <property type="entry name" value="Vaccinia Virus protein VP39"/>
    <property type="match status" value="1"/>
</dbReference>
<dbReference type="InterPro" id="IPR029063">
    <property type="entry name" value="SAM-dependent_MTases_sf"/>
</dbReference>
<gene>
    <name evidence="2" type="ORF">GCM10009654_65630</name>
</gene>
<organism evidence="2 3">
    <name type="scientific">Streptomyces hebeiensis</name>
    <dbReference type="NCBI Taxonomy" id="229486"/>
    <lineage>
        <taxon>Bacteria</taxon>
        <taxon>Bacillati</taxon>
        <taxon>Actinomycetota</taxon>
        <taxon>Actinomycetes</taxon>
        <taxon>Kitasatosporales</taxon>
        <taxon>Streptomycetaceae</taxon>
        <taxon>Streptomyces</taxon>
    </lineage>
</organism>
<evidence type="ECO:0000256" key="1">
    <source>
        <dbReference type="SAM" id="MobiDB-lite"/>
    </source>
</evidence>
<name>A0ABN1V8M8_9ACTN</name>
<dbReference type="EMBL" id="BAAAKV010000105">
    <property type="protein sequence ID" value="GAA1199966.1"/>
    <property type="molecule type" value="Genomic_DNA"/>
</dbReference>
<protein>
    <recommendedName>
        <fullName evidence="4">Nodulation protein S (NodS)</fullName>
    </recommendedName>
</protein>